<evidence type="ECO:0000313" key="20">
    <source>
        <dbReference type="Proteomes" id="UP001151234"/>
    </source>
</evidence>
<dbReference type="NCBIfam" id="NF009583">
    <property type="entry name" value="PRK13024.1-3"/>
    <property type="match status" value="1"/>
</dbReference>
<evidence type="ECO:0000256" key="5">
    <source>
        <dbReference type="ARBA" id="ARBA00022692"/>
    </source>
</evidence>
<dbReference type="PRINTS" id="PR01755">
    <property type="entry name" value="SECFTRNLCASE"/>
</dbReference>
<sequence length="858" mass="93226">MLYFSRWKTTLIWLAILASVVFAAPNLLSQQQLAALPDWMPKKQLTLGLDLQGGSHILLRVEREDIEKERLETVVDDMRRLLREEGIGYTGLSGNGLVAQVRIRDSANIERAKDALSELTQLVNAGLLGGGALREAELDEPQPGLLRITLTEEGINHRISSAVSQSIEVVRRRVDELGTTEPVIQRQGTDRILVQVPGFDDPQRLKDILNQTAKLTFHLVDRSMPAEEALRGRPPVSSEIVYSNDDPPIPFLLQRRPLLSGDNLVDAQAGFDQRTNEPIVTFRFDTAGAQRFGQITQQNVGYPFAIVLDEAVITAPVINEPILGGTGQISGNFTVESANDLAVLLRAGALPATLTVIEERTVGPGLGADSIAAGEIAGIIGAILVVTFIFAAYGFLGLIANLALIFNVTMIIALLTLIGATLTLPGIAGIVLTVGMAVDSNVLIYERIREERRGGRSLIQAIDAGFQRAFATILDANITTLIAAVILFYLGSGPVRGFAVTLAIGIVTTVFTAFTVTRWMIAEWVRRSRPKALPRGLLAELFGNAHYKFMWLRKFTFMFSAAAALASLVLFATVGMNYGIDFKGGSVIEVQSKSGPADVSDIRSRLSDLNLGDVQVQEFGSPEEVLIRVQAQGGGENAEQTVITKVRGDLEDDYTIRRVEVVGPTVSGELAQAGTIAVLTSLFAILIYIWFRFEWQFALGAIIATVNDVILTIGMFVITGVEFNLSSIAAVLTIVGYSLNDTVVVYDRVRENLRRYKKMPLPDLLDLSVNQMLSRTVLTSVTTLLALLSLFIFGGEVIRSFTFAMIFGVIIGTYSSTFIAAPVLILFKLRGENFQAGMGKDEEQQQGEESKGPAPGTA</sequence>
<evidence type="ECO:0000256" key="4">
    <source>
        <dbReference type="ARBA" id="ARBA00022519"/>
    </source>
</evidence>
<keyword evidence="8 13" id="KW-0811">Translocation</keyword>
<proteinExistence type="inferred from homology"/>
<comment type="caution">
    <text evidence="19">The sequence shown here is derived from an EMBL/GenBank/DDBJ whole genome shotgun (WGS) entry which is preliminary data.</text>
</comment>
<dbReference type="FunFam" id="1.20.1640.10:FF:000004">
    <property type="entry name" value="Protein translocase subunit SecD"/>
    <property type="match status" value="1"/>
</dbReference>
<dbReference type="InterPro" id="IPR048631">
    <property type="entry name" value="SecD_1st"/>
</dbReference>
<dbReference type="NCBIfam" id="TIGR00916">
    <property type="entry name" value="2A0604s01"/>
    <property type="match status" value="2"/>
</dbReference>
<feature type="transmembrane region" description="Helical" evidence="13">
    <location>
        <begin position="376"/>
        <end position="396"/>
    </location>
</feature>
<feature type="compositionally biased region" description="Basic and acidic residues" evidence="15">
    <location>
        <begin position="839"/>
        <end position="851"/>
    </location>
</feature>
<feature type="transmembrane region" description="Helical" evidence="13">
    <location>
        <begin position="469"/>
        <end position="491"/>
    </location>
</feature>
<dbReference type="InterPro" id="IPR022813">
    <property type="entry name" value="SecD/SecF_arch_bac"/>
</dbReference>
<feature type="region of interest" description="Disordered" evidence="15">
    <location>
        <begin position="839"/>
        <end position="858"/>
    </location>
</feature>
<dbReference type="InterPro" id="IPR005665">
    <property type="entry name" value="SecF_bac"/>
</dbReference>
<dbReference type="InterPro" id="IPR048634">
    <property type="entry name" value="SecD_SecF_C"/>
</dbReference>
<feature type="transmembrane region" description="Helical" evidence="13">
    <location>
        <begin position="801"/>
        <end position="827"/>
    </location>
</feature>
<dbReference type="FunFam" id="3.30.1360.200:FF:000002">
    <property type="entry name" value="Preprotein translocase subunit SecD"/>
    <property type="match status" value="1"/>
</dbReference>
<dbReference type="PANTHER" id="PTHR30081">
    <property type="entry name" value="PROTEIN-EXPORT MEMBRANE PROTEIN SEC"/>
    <property type="match status" value="1"/>
</dbReference>
<dbReference type="Pfam" id="PF02355">
    <property type="entry name" value="SecD_SecF_C"/>
    <property type="match status" value="2"/>
</dbReference>
<evidence type="ECO:0000256" key="11">
    <source>
        <dbReference type="ARBA" id="ARBA00060856"/>
    </source>
</evidence>
<keyword evidence="7 13" id="KW-1133">Transmembrane helix</keyword>
<dbReference type="GO" id="GO:0006605">
    <property type="term" value="P:protein targeting"/>
    <property type="evidence" value="ECO:0007669"/>
    <property type="project" value="UniProtKB-UniRule"/>
</dbReference>
<evidence type="ECO:0000259" key="18">
    <source>
        <dbReference type="Pfam" id="PF22599"/>
    </source>
</evidence>
<dbReference type="FunFam" id="3.30.70.3400:FF:000006">
    <property type="entry name" value="Protein translocase subunit SecD"/>
    <property type="match status" value="1"/>
</dbReference>
<dbReference type="NCBIfam" id="TIGR00966">
    <property type="entry name" value="transloc_SecF"/>
    <property type="match status" value="1"/>
</dbReference>
<feature type="transmembrane region" description="Helical" evidence="13">
    <location>
        <begin position="555"/>
        <end position="576"/>
    </location>
</feature>
<feature type="transmembrane region" description="Helical" evidence="13">
    <location>
        <begin position="698"/>
        <end position="721"/>
    </location>
</feature>
<feature type="transmembrane region" description="Helical" evidence="13">
    <location>
        <begin position="497"/>
        <end position="521"/>
    </location>
</feature>
<comment type="function">
    <text evidence="10 13">Part of the Sec protein translocase complex. Interacts with the SecYEG preprotein conducting channel. SecDF uses the proton motive force (PMF) to complete protein translocation after the ATP-dependent function of SecA.</text>
</comment>
<keyword evidence="6 13" id="KW-0653">Protein transport</keyword>
<keyword evidence="5 13" id="KW-0812">Transmembrane</keyword>
<dbReference type="Gene3D" id="3.30.1360.200">
    <property type="match status" value="1"/>
</dbReference>
<dbReference type="Gene3D" id="1.20.1640.10">
    <property type="entry name" value="Multidrug efflux transporter AcrB transmembrane domain"/>
    <property type="match status" value="2"/>
</dbReference>
<feature type="transmembrane region" description="Helical" evidence="13">
    <location>
        <begin position="403"/>
        <end position="421"/>
    </location>
</feature>
<evidence type="ECO:0000256" key="15">
    <source>
        <dbReference type="SAM" id="MobiDB-lite"/>
    </source>
</evidence>
<dbReference type="SUPFAM" id="SSF82866">
    <property type="entry name" value="Multidrug efflux transporter AcrB transmembrane domain"/>
    <property type="match status" value="2"/>
</dbReference>
<name>A0A9X3ZH60_9HYPH</name>
<evidence type="ECO:0000256" key="8">
    <source>
        <dbReference type="ARBA" id="ARBA00023010"/>
    </source>
</evidence>
<dbReference type="PANTHER" id="PTHR30081:SF1">
    <property type="entry name" value="PROTEIN TRANSLOCASE SUBUNIT SECD"/>
    <property type="match status" value="1"/>
</dbReference>
<evidence type="ECO:0000256" key="7">
    <source>
        <dbReference type="ARBA" id="ARBA00022989"/>
    </source>
</evidence>
<comment type="subcellular location">
    <subcellularLocation>
        <location evidence="1 13">Cell membrane</location>
        <topology evidence="1 13">Multi-pass membrane protein</topology>
    </subcellularLocation>
</comment>
<evidence type="ECO:0000256" key="2">
    <source>
        <dbReference type="ARBA" id="ARBA00022448"/>
    </source>
</evidence>
<dbReference type="FunFam" id="1.20.1640.10:FF:000024">
    <property type="entry name" value="Multifunctional fusion protein"/>
    <property type="match status" value="1"/>
</dbReference>
<dbReference type="InterPro" id="IPR005791">
    <property type="entry name" value="SecD"/>
</dbReference>
<dbReference type="Pfam" id="PF07549">
    <property type="entry name" value="Sec_GG"/>
    <property type="match status" value="2"/>
</dbReference>
<keyword evidence="4" id="KW-0997">Cell inner membrane</keyword>
<evidence type="ECO:0000259" key="17">
    <source>
        <dbReference type="Pfam" id="PF21760"/>
    </source>
</evidence>
<feature type="domain" description="Protein translocase subunit SecDF P1" evidence="17">
    <location>
        <begin position="163"/>
        <end position="221"/>
    </location>
</feature>
<keyword evidence="2 13" id="KW-0813">Transport</keyword>
<evidence type="ECO:0000256" key="10">
    <source>
        <dbReference type="ARBA" id="ARBA00059018"/>
    </source>
</evidence>
<evidence type="ECO:0000256" key="14">
    <source>
        <dbReference type="HAMAP-Rule" id="MF_01464"/>
    </source>
</evidence>
<feature type="transmembrane region" description="Helical" evidence="13">
    <location>
        <begin position="670"/>
        <end position="691"/>
    </location>
</feature>
<evidence type="ECO:0000256" key="6">
    <source>
        <dbReference type="ARBA" id="ARBA00022927"/>
    </source>
</evidence>
<dbReference type="Pfam" id="PF22599">
    <property type="entry name" value="SecDF_P1_head"/>
    <property type="match status" value="1"/>
</dbReference>
<evidence type="ECO:0000313" key="19">
    <source>
        <dbReference type="EMBL" id="MDA5398393.1"/>
    </source>
</evidence>
<dbReference type="HAMAP" id="MF_01463_B">
    <property type="entry name" value="SecD_B"/>
    <property type="match status" value="1"/>
</dbReference>
<feature type="domain" description="Protein export membrane protein SecD/SecF C-terminal" evidence="16">
    <location>
        <begin position="649"/>
        <end position="828"/>
    </location>
</feature>
<dbReference type="InterPro" id="IPR022645">
    <property type="entry name" value="SecD/SecF_bac"/>
</dbReference>
<dbReference type="RefSeq" id="WP_267989819.1">
    <property type="nucleotide sequence ID" value="NZ_JAPJZI010000001.1"/>
</dbReference>
<evidence type="ECO:0000259" key="16">
    <source>
        <dbReference type="Pfam" id="PF02355"/>
    </source>
</evidence>
<protein>
    <recommendedName>
        <fullName evidence="13 14">Multifunctional fusion protein</fullName>
    </recommendedName>
    <domain>
        <recommendedName>
            <fullName evidence="13">Protein translocase subunit SecD</fullName>
        </recommendedName>
    </domain>
    <domain>
        <recommendedName>
            <fullName evidence="14">Protein-export membrane protein SecF</fullName>
        </recommendedName>
    </domain>
</protein>
<feature type="domain" description="Protein export membrane protein SecD/SecF C-terminal" evidence="16">
    <location>
        <begin position="355"/>
        <end position="520"/>
    </location>
</feature>
<comment type="subunit">
    <text evidence="13">Forms a complex with SecF. Part of the essential Sec protein translocation apparatus which comprises SecA, SecYEG and auxiliary proteins SecDF-YajC and YidC.</text>
</comment>
<dbReference type="InterPro" id="IPR055344">
    <property type="entry name" value="SecD_SecF_C_bact"/>
</dbReference>
<gene>
    <name evidence="19" type="primary">secDF</name>
    <name evidence="13" type="synonym">secD</name>
    <name evidence="14" type="synonym">secF</name>
    <name evidence="19" type="ORF">OQ273_07385</name>
</gene>
<comment type="subunit">
    <text evidence="14">Forms a complex with SecD. Part of the essential Sec protein translocation apparatus which comprises SecA, SecYEG and auxiliary proteins SecDF-YajC and YidC.</text>
</comment>
<dbReference type="GO" id="GO:0015450">
    <property type="term" value="F:protein-transporting ATPase activity"/>
    <property type="evidence" value="ECO:0007669"/>
    <property type="project" value="InterPro"/>
</dbReference>
<evidence type="ECO:0000256" key="13">
    <source>
        <dbReference type="HAMAP-Rule" id="MF_01463"/>
    </source>
</evidence>
<comment type="similarity">
    <text evidence="14">Belongs to the SecD/SecF family. SecF subfamily.</text>
</comment>
<feature type="domain" description="SecDF P1 head subdomain" evidence="18">
    <location>
        <begin position="239"/>
        <end position="352"/>
    </location>
</feature>
<evidence type="ECO:0000256" key="1">
    <source>
        <dbReference type="ARBA" id="ARBA00004651"/>
    </source>
</evidence>
<feature type="transmembrane region" description="Helical" evidence="13">
    <location>
        <begin position="727"/>
        <end position="749"/>
    </location>
</feature>
<dbReference type="GO" id="GO:0005886">
    <property type="term" value="C:plasma membrane"/>
    <property type="evidence" value="ECO:0007669"/>
    <property type="project" value="UniProtKB-SubCell"/>
</dbReference>
<dbReference type="Pfam" id="PF21760">
    <property type="entry name" value="SecD_1st"/>
    <property type="match status" value="1"/>
</dbReference>
<evidence type="ECO:0000256" key="9">
    <source>
        <dbReference type="ARBA" id="ARBA00023136"/>
    </source>
</evidence>
<reference evidence="19" key="1">
    <citation type="submission" date="2022-11" db="EMBL/GenBank/DDBJ databases">
        <title>Draft genome sequence of Hoeflea poritis E7-10 and Hoeflea prorocentri PM5-8, separated from scleractinian coral Porites lutea and marine dinoflagellate.</title>
        <authorList>
            <person name="Zhang G."/>
            <person name="Wei Q."/>
            <person name="Cai L."/>
        </authorList>
    </citation>
    <scope>NUCLEOTIDE SEQUENCE</scope>
    <source>
        <strain evidence="19">PM5-8</strain>
    </source>
</reference>
<comment type="similarity">
    <text evidence="13">Belongs to the SecD/SecF family. SecD subfamily.</text>
</comment>
<dbReference type="GO" id="GO:0043952">
    <property type="term" value="P:protein transport by the Sec complex"/>
    <property type="evidence" value="ECO:0007669"/>
    <property type="project" value="UniProtKB-UniRule"/>
</dbReference>
<comment type="caution">
    <text evidence="13">Lacks conserved residue(s) required for the propagation of feature annotation.</text>
</comment>
<dbReference type="EMBL" id="JAPJZI010000001">
    <property type="protein sequence ID" value="MDA5398393.1"/>
    <property type="molecule type" value="Genomic_DNA"/>
</dbReference>
<dbReference type="InterPro" id="IPR022646">
    <property type="entry name" value="SecD/SecF_CS"/>
</dbReference>
<accession>A0A9X3ZH60</accession>
<comment type="similarity">
    <text evidence="11">In the C-terminal section; belongs to the SecD/SecF family. SecF subfamily.</text>
</comment>
<organism evidence="19 20">
    <name type="scientific">Hoeflea prorocentri</name>
    <dbReference type="NCBI Taxonomy" id="1922333"/>
    <lineage>
        <taxon>Bacteria</taxon>
        <taxon>Pseudomonadati</taxon>
        <taxon>Pseudomonadota</taxon>
        <taxon>Alphaproteobacteria</taxon>
        <taxon>Hyphomicrobiales</taxon>
        <taxon>Rhizobiaceae</taxon>
        <taxon>Hoeflea</taxon>
    </lineage>
</organism>
<dbReference type="NCBIfam" id="NF011315">
    <property type="entry name" value="PRK14726.1"/>
    <property type="match status" value="1"/>
</dbReference>
<evidence type="ECO:0000256" key="3">
    <source>
        <dbReference type="ARBA" id="ARBA00022475"/>
    </source>
</evidence>
<dbReference type="GO" id="GO:0065002">
    <property type="term" value="P:intracellular protein transmembrane transport"/>
    <property type="evidence" value="ECO:0007669"/>
    <property type="project" value="UniProtKB-UniRule"/>
</dbReference>
<dbReference type="NCBIfam" id="TIGR01129">
    <property type="entry name" value="secD"/>
    <property type="match status" value="1"/>
</dbReference>
<keyword evidence="9 13" id="KW-0472">Membrane</keyword>
<dbReference type="Gene3D" id="3.30.70.3400">
    <property type="match status" value="2"/>
</dbReference>
<dbReference type="HAMAP" id="MF_01464_B">
    <property type="entry name" value="SecF_B"/>
    <property type="match status" value="1"/>
</dbReference>
<keyword evidence="20" id="KW-1185">Reference proteome</keyword>
<comment type="similarity">
    <text evidence="12">In the N-terminal section; belongs to the SecD/SecF family. SecD subfamily.</text>
</comment>
<evidence type="ECO:0000256" key="12">
    <source>
        <dbReference type="ARBA" id="ARBA00061053"/>
    </source>
</evidence>
<dbReference type="InterPro" id="IPR054384">
    <property type="entry name" value="SecDF_P1_head"/>
</dbReference>
<feature type="transmembrane region" description="Helical" evidence="13">
    <location>
        <begin position="427"/>
        <end position="448"/>
    </location>
</feature>
<dbReference type="Proteomes" id="UP001151234">
    <property type="component" value="Unassembled WGS sequence"/>
</dbReference>
<feature type="transmembrane region" description="Helical" evidence="13">
    <location>
        <begin position="777"/>
        <end position="795"/>
    </location>
</feature>
<keyword evidence="3 13" id="KW-1003">Cell membrane</keyword>
<dbReference type="AlphaFoldDB" id="A0A9X3ZH60"/>